<keyword evidence="1" id="KW-1133">Transmembrane helix</keyword>
<evidence type="ECO:0000256" key="1">
    <source>
        <dbReference type="SAM" id="Phobius"/>
    </source>
</evidence>
<accession>A0AAJ1S994</accession>
<sequence length="157" mass="18069">MTTTTDVVQHQEDRSLRSSYRRHGYFFREAAMITIGLGVILHLDRVLLGDALALNHLVTVSSDRVLLVPMTYAAITGILVWRRVRFATKRGRAVFRASVVYIAGSVPLHVYISYISLNVAIVTWFPMWFSYLLLIVVYPVFLTTFWRLRYEPATKTD</sequence>
<feature type="transmembrane region" description="Helical" evidence="1">
    <location>
        <begin position="63"/>
        <end position="81"/>
    </location>
</feature>
<dbReference type="EMBL" id="JAUFSA010000001">
    <property type="protein sequence ID" value="MDP7738224.1"/>
    <property type="molecule type" value="Genomic_DNA"/>
</dbReference>
<feature type="transmembrane region" description="Helical" evidence="1">
    <location>
        <begin position="128"/>
        <end position="148"/>
    </location>
</feature>
<dbReference type="AlphaFoldDB" id="A0AAJ1S994"/>
<organism evidence="2 3">
    <name type="scientific">Mycobacterium paragordonae</name>
    <dbReference type="NCBI Taxonomy" id="1389713"/>
    <lineage>
        <taxon>Bacteria</taxon>
        <taxon>Bacillati</taxon>
        <taxon>Actinomycetota</taxon>
        <taxon>Actinomycetes</taxon>
        <taxon>Mycobacteriales</taxon>
        <taxon>Mycobacteriaceae</taxon>
        <taxon>Mycobacterium</taxon>
    </lineage>
</organism>
<gene>
    <name evidence="2" type="ORF">QXL92_26170</name>
</gene>
<evidence type="ECO:0000313" key="3">
    <source>
        <dbReference type="Proteomes" id="UP001229081"/>
    </source>
</evidence>
<feature type="transmembrane region" description="Helical" evidence="1">
    <location>
        <begin position="93"/>
        <end position="116"/>
    </location>
</feature>
<reference evidence="2" key="1">
    <citation type="submission" date="2023-06" db="EMBL/GenBank/DDBJ databases">
        <title>Identification of two novel mycobacterium reveal diversities and complexities of Mycobacterium gordonae clade.</title>
        <authorList>
            <person name="Matsumoto Y."/>
            <person name="Nakamura S."/>
            <person name="Motooka D."/>
            <person name="Fukushima K."/>
        </authorList>
    </citation>
    <scope>NUCLEOTIDE SEQUENCE</scope>
    <source>
        <strain evidence="2">TY812</strain>
    </source>
</reference>
<comment type="caution">
    <text evidence="2">The sequence shown here is derived from an EMBL/GenBank/DDBJ whole genome shotgun (WGS) entry which is preliminary data.</text>
</comment>
<feature type="transmembrane region" description="Helical" evidence="1">
    <location>
        <begin position="25"/>
        <end position="43"/>
    </location>
</feature>
<name>A0AAJ1S994_9MYCO</name>
<proteinExistence type="predicted"/>
<protein>
    <submittedName>
        <fullName evidence="2">Uncharacterized protein</fullName>
    </submittedName>
</protein>
<dbReference type="RefSeq" id="WP_306255478.1">
    <property type="nucleotide sequence ID" value="NZ_JAUFSA010000001.1"/>
</dbReference>
<keyword evidence="1" id="KW-0472">Membrane</keyword>
<evidence type="ECO:0000313" key="2">
    <source>
        <dbReference type="EMBL" id="MDP7738224.1"/>
    </source>
</evidence>
<keyword evidence="1" id="KW-0812">Transmembrane</keyword>
<dbReference type="Proteomes" id="UP001229081">
    <property type="component" value="Unassembled WGS sequence"/>
</dbReference>